<keyword evidence="2" id="KW-1185">Reference proteome</keyword>
<name>A0A418WT43_9PROT</name>
<dbReference type="EMBL" id="QYUK01000008">
    <property type="protein sequence ID" value="RJF94346.1"/>
    <property type="molecule type" value="Genomic_DNA"/>
</dbReference>
<reference evidence="1 2" key="1">
    <citation type="submission" date="2018-09" db="EMBL/GenBank/DDBJ databases">
        <authorList>
            <person name="Zhu H."/>
        </authorList>
    </citation>
    <scope>NUCLEOTIDE SEQUENCE [LARGE SCALE GENOMIC DNA]</scope>
    <source>
        <strain evidence="1 2">K1W22B-8</strain>
    </source>
</reference>
<accession>A0A418WT43</accession>
<evidence type="ECO:0000313" key="1">
    <source>
        <dbReference type="EMBL" id="RJF94346.1"/>
    </source>
</evidence>
<proteinExistence type="predicted"/>
<dbReference type="OrthoDB" id="8480324at2"/>
<evidence type="ECO:0008006" key="3">
    <source>
        <dbReference type="Google" id="ProtNLM"/>
    </source>
</evidence>
<evidence type="ECO:0000313" key="2">
    <source>
        <dbReference type="Proteomes" id="UP000284605"/>
    </source>
</evidence>
<dbReference type="RefSeq" id="WP_119775236.1">
    <property type="nucleotide sequence ID" value="NZ_QYUK01000008.1"/>
</dbReference>
<protein>
    <recommendedName>
        <fullName evidence="3">Peptidase C39-like domain-containing protein</fullName>
    </recommendedName>
</protein>
<organism evidence="1 2">
    <name type="scientific">Oleomonas cavernae</name>
    <dbReference type="NCBI Taxonomy" id="2320859"/>
    <lineage>
        <taxon>Bacteria</taxon>
        <taxon>Pseudomonadati</taxon>
        <taxon>Pseudomonadota</taxon>
        <taxon>Alphaproteobacteria</taxon>
        <taxon>Acetobacterales</taxon>
        <taxon>Acetobacteraceae</taxon>
        <taxon>Oleomonas</taxon>
    </lineage>
</organism>
<gene>
    <name evidence="1" type="ORF">D3874_00365</name>
</gene>
<comment type="caution">
    <text evidence="1">The sequence shown here is derived from an EMBL/GenBank/DDBJ whole genome shotgun (WGS) entry which is preliminary data.</text>
</comment>
<dbReference type="Proteomes" id="UP000284605">
    <property type="component" value="Unassembled WGS sequence"/>
</dbReference>
<dbReference type="AlphaFoldDB" id="A0A418WT43"/>
<sequence length="162" mass="18046">MANWKDTKPVGQFDNMACWAASTSWWLKALGGGRPQLTQTDLIVQYTKYCDDDGGMPHNTFMNSMAKEARFMMKSAYSPTSMFANSPLLLGDRPVIIVFTYPLLGGTHMNVIFDQDASKRTVTAMEPYHPYPGTDGSRTGQFIERPETFYLKGSVIGLVRAA</sequence>